<accession>A0A6N8JFX3</accession>
<comment type="caution">
    <text evidence="1">The sequence shown here is derived from an EMBL/GenBank/DDBJ whole genome shotgun (WGS) entry which is preliminary data.</text>
</comment>
<dbReference type="AlphaFoldDB" id="A0A6N8JFX3"/>
<organism evidence="1 2">
    <name type="scientific">Chitinophaga oryziterrae</name>
    <dbReference type="NCBI Taxonomy" id="1031224"/>
    <lineage>
        <taxon>Bacteria</taxon>
        <taxon>Pseudomonadati</taxon>
        <taxon>Bacteroidota</taxon>
        <taxon>Chitinophagia</taxon>
        <taxon>Chitinophagales</taxon>
        <taxon>Chitinophagaceae</taxon>
        <taxon>Chitinophaga</taxon>
    </lineage>
</organism>
<dbReference type="RefSeq" id="WP_157301829.1">
    <property type="nucleotide sequence ID" value="NZ_BAAAZB010000026.1"/>
</dbReference>
<proteinExistence type="predicted"/>
<name>A0A6N8JFX3_9BACT</name>
<evidence type="ECO:0000313" key="1">
    <source>
        <dbReference type="EMBL" id="MVT43216.1"/>
    </source>
</evidence>
<dbReference type="EMBL" id="WRXO01000007">
    <property type="protein sequence ID" value="MVT43216.1"/>
    <property type="molecule type" value="Genomic_DNA"/>
</dbReference>
<dbReference type="OrthoDB" id="1036397at2"/>
<gene>
    <name evidence="1" type="ORF">GO495_21645</name>
</gene>
<dbReference type="Proteomes" id="UP000468388">
    <property type="component" value="Unassembled WGS sequence"/>
</dbReference>
<protein>
    <submittedName>
        <fullName evidence="1">Uncharacterized protein</fullName>
    </submittedName>
</protein>
<sequence length="77" mass="8971">MWNHIPEHILIFKTNIATESDLFAVKTALDDHHLIEQWNIDQTDVDCVLRVISYHLSYADIIRIITGLNYSCEELTT</sequence>
<keyword evidence="2" id="KW-1185">Reference proteome</keyword>
<evidence type="ECO:0000313" key="2">
    <source>
        <dbReference type="Proteomes" id="UP000468388"/>
    </source>
</evidence>
<reference evidence="1 2" key="1">
    <citation type="submission" date="2019-12" db="EMBL/GenBank/DDBJ databases">
        <title>The draft genomic sequence of strain Chitinophaga oryziterrae JCM 16595.</title>
        <authorList>
            <person name="Zhang X."/>
        </authorList>
    </citation>
    <scope>NUCLEOTIDE SEQUENCE [LARGE SCALE GENOMIC DNA]</scope>
    <source>
        <strain evidence="1 2">JCM 16595</strain>
    </source>
</reference>